<name>A0A9P0DL00_PHACE</name>
<keyword evidence="6" id="KW-1185">Reference proteome</keyword>
<gene>
    <name evidence="5" type="ORF">PHAECO_LOCUS4554</name>
</gene>
<dbReference type="Gene3D" id="3.30.40.10">
    <property type="entry name" value="Zinc/RING finger domain, C3HC4 (zinc finger)"/>
    <property type="match status" value="1"/>
</dbReference>
<reference evidence="5" key="2">
    <citation type="submission" date="2022-10" db="EMBL/GenBank/DDBJ databases">
        <authorList>
            <consortium name="ENA_rothamsted_submissions"/>
            <consortium name="culmorum"/>
            <person name="King R."/>
        </authorList>
    </citation>
    <scope>NUCLEOTIDE SEQUENCE</scope>
</reference>
<dbReference type="GO" id="GO:0008270">
    <property type="term" value="F:zinc ion binding"/>
    <property type="evidence" value="ECO:0007669"/>
    <property type="project" value="UniProtKB-KW"/>
</dbReference>
<dbReference type="AlphaFoldDB" id="A0A9P0DL00"/>
<dbReference type="SUPFAM" id="SSF57903">
    <property type="entry name" value="FYVE/PHD zinc finger"/>
    <property type="match status" value="1"/>
</dbReference>
<dbReference type="Proteomes" id="UP001153737">
    <property type="component" value="Chromosome 14"/>
</dbReference>
<dbReference type="OrthoDB" id="7490514at2759"/>
<organism evidence="5 6">
    <name type="scientific">Phaedon cochleariae</name>
    <name type="common">Mustard beetle</name>
    <dbReference type="NCBI Taxonomy" id="80249"/>
    <lineage>
        <taxon>Eukaryota</taxon>
        <taxon>Metazoa</taxon>
        <taxon>Ecdysozoa</taxon>
        <taxon>Arthropoda</taxon>
        <taxon>Hexapoda</taxon>
        <taxon>Insecta</taxon>
        <taxon>Pterygota</taxon>
        <taxon>Neoptera</taxon>
        <taxon>Endopterygota</taxon>
        <taxon>Coleoptera</taxon>
        <taxon>Polyphaga</taxon>
        <taxon>Cucujiformia</taxon>
        <taxon>Chrysomeloidea</taxon>
        <taxon>Chrysomelidae</taxon>
        <taxon>Chrysomelinae</taxon>
        <taxon>Chrysomelini</taxon>
        <taxon>Phaedon</taxon>
    </lineage>
</organism>
<keyword evidence="2" id="KW-0863">Zinc-finger</keyword>
<evidence type="ECO:0000256" key="4">
    <source>
        <dbReference type="SAM" id="Coils"/>
    </source>
</evidence>
<dbReference type="PROSITE" id="PS01359">
    <property type="entry name" value="ZF_PHD_1"/>
    <property type="match status" value="1"/>
</dbReference>
<keyword evidence="1" id="KW-0479">Metal-binding</keyword>
<evidence type="ECO:0008006" key="7">
    <source>
        <dbReference type="Google" id="ProtNLM"/>
    </source>
</evidence>
<dbReference type="InterPro" id="IPR011011">
    <property type="entry name" value="Znf_FYVE_PHD"/>
</dbReference>
<evidence type="ECO:0000256" key="3">
    <source>
        <dbReference type="ARBA" id="ARBA00022833"/>
    </source>
</evidence>
<protein>
    <recommendedName>
        <fullName evidence="7">PHD-type domain-containing protein</fullName>
    </recommendedName>
</protein>
<reference evidence="5" key="1">
    <citation type="submission" date="2022-01" db="EMBL/GenBank/DDBJ databases">
        <authorList>
            <person name="King R."/>
        </authorList>
    </citation>
    <scope>NUCLEOTIDE SEQUENCE</scope>
</reference>
<keyword evidence="4" id="KW-0175">Coiled coil</keyword>
<feature type="coiled-coil region" evidence="4">
    <location>
        <begin position="121"/>
        <end position="148"/>
    </location>
</feature>
<dbReference type="InterPro" id="IPR019786">
    <property type="entry name" value="Zinc_finger_PHD-type_CS"/>
</dbReference>
<dbReference type="InterPro" id="IPR013083">
    <property type="entry name" value="Znf_RING/FYVE/PHD"/>
</dbReference>
<keyword evidence="3" id="KW-0862">Zinc</keyword>
<sequence>MSNCDICGGRPQAKHKLDCKCCRKVFHINCVDVDEDQLQFYIAGDAIWLCTGCNAIIGNKQTIVTDATAISDIQNSLKMILDQQNHFLLKMVRNDQDIKNLKAKAKDAAIEEDITGHDKRIKILETAMKTLEDTNNTLKTKMDNFQQSSRINCLEVTGVPKSANENNIKYH</sequence>
<evidence type="ECO:0000313" key="5">
    <source>
        <dbReference type="EMBL" id="CAH1153322.1"/>
    </source>
</evidence>
<proteinExistence type="predicted"/>
<dbReference type="EMBL" id="OU896720">
    <property type="protein sequence ID" value="CAH1153322.1"/>
    <property type="molecule type" value="Genomic_DNA"/>
</dbReference>
<evidence type="ECO:0000313" key="6">
    <source>
        <dbReference type="Proteomes" id="UP001153737"/>
    </source>
</evidence>
<evidence type="ECO:0000256" key="1">
    <source>
        <dbReference type="ARBA" id="ARBA00022723"/>
    </source>
</evidence>
<accession>A0A9P0DL00</accession>
<evidence type="ECO:0000256" key="2">
    <source>
        <dbReference type="ARBA" id="ARBA00022771"/>
    </source>
</evidence>